<sequence>MGRAPCCEKVGLNRGPWTREEDALLIKYITAHGEGSWRTLPKQAGLRRCGKSCRLRWINYLRPDLKRGNITEEEDELIIKLHSLLGNRWSLIAGRLAGRTDNEIKNYWNTHLKKKLRSMGIDPHTHRPLEEVEQEAMQGRGSCSCQRSKSTNAGSSSSSSDHHHRPPRGRPSQRGKVSFHKLLTDDHEHGSLDADVGTSSARGPPASPASMFSHNSSSTVQDHTDNQHGVAASVARTAGPGGFNFANYWDQTRGLQSSFNSATMSSSCTDSVVISSSYFPRPNSEFLSIPFEYNPVNVDWEGNGVKTEQEVLFSESDNVHRNQEGFSYAFVNPPSNVDHGIWDVDVVRQMEDMDPAMLVGDHHAQASAPQEYWEHHPYNPIPKTDMSLWPGKESNTR</sequence>
<dbReference type="PANTHER" id="PTHR47994:SF5">
    <property type="entry name" value="F14D16.11-RELATED"/>
    <property type="match status" value="1"/>
</dbReference>
<reference evidence="10" key="1">
    <citation type="submission" date="2019-07" db="EMBL/GenBank/DDBJ databases">
        <authorList>
            <person name="Jiang C.-K."/>
            <person name="Rao G.-Y."/>
        </authorList>
    </citation>
    <scope>NUCLEOTIDE SEQUENCE</scope>
    <source>
        <strain evidence="10">Chongqing</strain>
    </source>
</reference>
<dbReference type="AlphaFoldDB" id="A0A6G8MW90"/>
<dbReference type="PANTHER" id="PTHR47994">
    <property type="entry name" value="F14D16.11-RELATED"/>
    <property type="match status" value="1"/>
</dbReference>
<evidence type="ECO:0000256" key="2">
    <source>
        <dbReference type="ARBA" id="ARBA00022737"/>
    </source>
</evidence>
<dbReference type="Gene3D" id="1.10.10.60">
    <property type="entry name" value="Homeodomain-like"/>
    <property type="match status" value="2"/>
</dbReference>
<accession>A0A6G8MW90</accession>
<dbReference type="GO" id="GO:0000976">
    <property type="term" value="F:transcription cis-regulatory region binding"/>
    <property type="evidence" value="ECO:0007669"/>
    <property type="project" value="UniProtKB-ARBA"/>
</dbReference>
<dbReference type="InterPro" id="IPR017930">
    <property type="entry name" value="Myb_dom"/>
</dbReference>
<evidence type="ECO:0000256" key="1">
    <source>
        <dbReference type="ARBA" id="ARBA00004123"/>
    </source>
</evidence>
<evidence type="ECO:0000256" key="5">
    <source>
        <dbReference type="ARBA" id="ARBA00023163"/>
    </source>
</evidence>
<keyword evidence="2" id="KW-0677">Repeat</keyword>
<dbReference type="EMBL" id="MN199021">
    <property type="protein sequence ID" value="QIN53297.1"/>
    <property type="molecule type" value="mRNA"/>
</dbReference>
<dbReference type="CDD" id="cd00167">
    <property type="entry name" value="SANT"/>
    <property type="match status" value="2"/>
</dbReference>
<dbReference type="GO" id="GO:0005634">
    <property type="term" value="C:nucleus"/>
    <property type="evidence" value="ECO:0007669"/>
    <property type="project" value="UniProtKB-SubCell"/>
</dbReference>
<dbReference type="PROSITE" id="PS50090">
    <property type="entry name" value="MYB_LIKE"/>
    <property type="match status" value="2"/>
</dbReference>
<evidence type="ECO:0000256" key="7">
    <source>
        <dbReference type="SAM" id="MobiDB-lite"/>
    </source>
</evidence>
<evidence type="ECO:0000259" key="9">
    <source>
        <dbReference type="PROSITE" id="PS51294"/>
    </source>
</evidence>
<feature type="domain" description="HTH myb-type" evidence="9">
    <location>
        <begin position="62"/>
        <end position="116"/>
    </location>
</feature>
<feature type="region of interest" description="Disordered" evidence="7">
    <location>
        <begin position="188"/>
        <end position="230"/>
    </location>
</feature>
<evidence type="ECO:0000256" key="3">
    <source>
        <dbReference type="ARBA" id="ARBA00023015"/>
    </source>
</evidence>
<feature type="domain" description="Myb-like" evidence="8">
    <location>
        <begin position="9"/>
        <end position="61"/>
    </location>
</feature>
<evidence type="ECO:0000256" key="6">
    <source>
        <dbReference type="ARBA" id="ARBA00023242"/>
    </source>
</evidence>
<feature type="compositionally biased region" description="Low complexity" evidence="7">
    <location>
        <begin position="147"/>
        <end position="159"/>
    </location>
</feature>
<dbReference type="SMART" id="SM00717">
    <property type="entry name" value="SANT"/>
    <property type="match status" value="2"/>
</dbReference>
<dbReference type="FunFam" id="1.10.10.60:FF:000121">
    <property type="entry name" value="Myb transcription factor"/>
    <property type="match status" value="1"/>
</dbReference>
<feature type="compositionally biased region" description="Polar residues" evidence="7">
    <location>
        <begin position="212"/>
        <end position="221"/>
    </location>
</feature>
<dbReference type="SUPFAM" id="SSF46689">
    <property type="entry name" value="Homeodomain-like"/>
    <property type="match status" value="1"/>
</dbReference>
<keyword evidence="5" id="KW-0804">Transcription</keyword>
<feature type="region of interest" description="Disordered" evidence="7">
    <location>
        <begin position="132"/>
        <end position="175"/>
    </location>
</feature>
<dbReference type="FunFam" id="1.10.10.60:FF:000394">
    <property type="entry name" value="MYB transcription factor"/>
    <property type="match status" value="1"/>
</dbReference>
<feature type="domain" description="HTH myb-type" evidence="9">
    <location>
        <begin position="9"/>
        <end position="61"/>
    </location>
</feature>
<comment type="subcellular location">
    <subcellularLocation>
        <location evidence="1">Nucleus</location>
    </subcellularLocation>
</comment>
<organism evidence="10">
    <name type="scientific">Selaginella moellendorffii</name>
    <name type="common">Spikemoss</name>
    <dbReference type="NCBI Taxonomy" id="88036"/>
    <lineage>
        <taxon>Eukaryota</taxon>
        <taxon>Viridiplantae</taxon>
        <taxon>Streptophyta</taxon>
        <taxon>Embryophyta</taxon>
        <taxon>Tracheophyta</taxon>
        <taxon>Lycopodiopsida</taxon>
        <taxon>Selaginellales</taxon>
        <taxon>Selaginellaceae</taxon>
        <taxon>Selaginella</taxon>
    </lineage>
</organism>
<dbReference type="InterPro" id="IPR009057">
    <property type="entry name" value="Homeodomain-like_sf"/>
</dbReference>
<dbReference type="InterPro" id="IPR015495">
    <property type="entry name" value="Myb_TF_plants"/>
</dbReference>
<evidence type="ECO:0000259" key="8">
    <source>
        <dbReference type="PROSITE" id="PS50090"/>
    </source>
</evidence>
<feature type="compositionally biased region" description="Low complexity" evidence="7">
    <location>
        <begin position="199"/>
        <end position="210"/>
    </location>
</feature>
<feature type="compositionally biased region" description="Basic residues" evidence="7">
    <location>
        <begin position="162"/>
        <end position="175"/>
    </location>
</feature>
<protein>
    <submittedName>
        <fullName evidence="10">R2R3-MYB transcription factor</fullName>
    </submittedName>
</protein>
<dbReference type="InterPro" id="IPR001005">
    <property type="entry name" value="SANT/Myb"/>
</dbReference>
<name>A0A6G8MW90_SELML</name>
<feature type="domain" description="Myb-like" evidence="8">
    <location>
        <begin position="62"/>
        <end position="112"/>
    </location>
</feature>
<keyword evidence="3" id="KW-0805">Transcription regulation</keyword>
<evidence type="ECO:0000313" key="10">
    <source>
        <dbReference type="EMBL" id="QIN53297.1"/>
    </source>
</evidence>
<proteinExistence type="evidence at transcript level"/>
<dbReference type="PROSITE" id="PS51294">
    <property type="entry name" value="HTH_MYB"/>
    <property type="match status" value="2"/>
</dbReference>
<keyword evidence="4" id="KW-0238">DNA-binding</keyword>
<dbReference type="Pfam" id="PF00249">
    <property type="entry name" value="Myb_DNA-binding"/>
    <property type="match status" value="2"/>
</dbReference>
<evidence type="ECO:0000256" key="4">
    <source>
        <dbReference type="ARBA" id="ARBA00023125"/>
    </source>
</evidence>
<keyword evidence="6" id="KW-0539">Nucleus</keyword>